<name>A0A6V7PPV8_ANACO</name>
<dbReference type="EMBL" id="LR862150">
    <property type="protein sequence ID" value="CAD1832713.1"/>
    <property type="molecule type" value="Genomic_DNA"/>
</dbReference>
<reference evidence="2" key="1">
    <citation type="submission" date="2020-07" db="EMBL/GenBank/DDBJ databases">
        <authorList>
            <person name="Lin J."/>
        </authorList>
    </citation>
    <scope>NUCLEOTIDE SEQUENCE</scope>
</reference>
<evidence type="ECO:0000256" key="1">
    <source>
        <dbReference type="SAM" id="MobiDB-lite"/>
    </source>
</evidence>
<dbReference type="AlphaFoldDB" id="A0A6V7PPV8"/>
<feature type="compositionally biased region" description="Low complexity" evidence="1">
    <location>
        <begin position="1"/>
        <end position="18"/>
    </location>
</feature>
<sequence>MVLKISSQTSSFPSSKSSTMEKPTKSKETRRGGDQNKLKSIKNGKVPKGRVLTLISTELGLKTLSKGAGVTYIGVATIAKTPPHETAQTALCTGTRICVLVHNLRTSPTRASGWRTGGQRRWLYRYNHHRVPGLDQGGLEEKSLEKKLSKVKTKLDQGFEGKIWTPKGLDWKR</sequence>
<accession>A0A6V7PPV8</accession>
<organism evidence="2">
    <name type="scientific">Ananas comosus var. bracteatus</name>
    <name type="common">red pineapple</name>
    <dbReference type="NCBI Taxonomy" id="296719"/>
    <lineage>
        <taxon>Eukaryota</taxon>
        <taxon>Viridiplantae</taxon>
        <taxon>Streptophyta</taxon>
        <taxon>Embryophyta</taxon>
        <taxon>Tracheophyta</taxon>
        <taxon>Spermatophyta</taxon>
        <taxon>Magnoliopsida</taxon>
        <taxon>Liliopsida</taxon>
        <taxon>Poales</taxon>
        <taxon>Bromeliaceae</taxon>
        <taxon>Bromelioideae</taxon>
        <taxon>Ananas</taxon>
    </lineage>
</organism>
<proteinExistence type="predicted"/>
<feature type="region of interest" description="Disordered" evidence="1">
    <location>
        <begin position="1"/>
        <end position="43"/>
    </location>
</feature>
<gene>
    <name evidence="2" type="ORF">CB5_LOCUS15924</name>
</gene>
<protein>
    <submittedName>
        <fullName evidence="2">Uncharacterized protein</fullName>
    </submittedName>
</protein>
<evidence type="ECO:0000313" key="2">
    <source>
        <dbReference type="EMBL" id="CAD1832713.1"/>
    </source>
</evidence>
<feature type="compositionally biased region" description="Basic and acidic residues" evidence="1">
    <location>
        <begin position="22"/>
        <end position="37"/>
    </location>
</feature>